<proteinExistence type="predicted"/>
<dbReference type="EMBL" id="CP150951">
    <property type="protein sequence ID" value="WZC47609.1"/>
    <property type="molecule type" value="Genomic_DNA"/>
</dbReference>
<protein>
    <submittedName>
        <fullName evidence="1">Uncharacterized protein</fullName>
    </submittedName>
</protein>
<evidence type="ECO:0000313" key="2">
    <source>
        <dbReference type="Proteomes" id="UP001440612"/>
    </source>
</evidence>
<keyword evidence="2" id="KW-1185">Reference proteome</keyword>
<dbReference type="Proteomes" id="UP001440612">
    <property type="component" value="Chromosome"/>
</dbReference>
<dbReference type="RefSeq" id="WP_341365729.1">
    <property type="nucleotide sequence ID" value="NZ_CP150951.2"/>
</dbReference>
<reference evidence="2" key="1">
    <citation type="submission" date="2024-04" db="EMBL/GenBank/DDBJ databases">
        <title>Phylogenomic analyses of a clade within the roseobacter group suggest taxonomic reassignments of species of the genera Aestuariivita, Citreicella, Loktanella, Nautella, Pelagibaca, Ruegeria, Thalassobius, Thiobacimonas and Tropicibacter, and the proposal o.</title>
        <authorList>
            <person name="Jeon C.O."/>
        </authorList>
    </citation>
    <scope>NUCLEOTIDE SEQUENCE [LARGE SCALE GENOMIC DNA]</scope>
    <source>
        <strain evidence="2">BS5-3</strain>
    </source>
</reference>
<evidence type="ECO:0000313" key="1">
    <source>
        <dbReference type="EMBL" id="WZC47609.1"/>
    </source>
</evidence>
<accession>A0ABZ2V0R9</accession>
<gene>
    <name evidence="1" type="ORF">AABB29_11845</name>
</gene>
<organism evidence="1 2">
    <name type="scientific">Yoonia phaeophyticola</name>
    <dbReference type="NCBI Taxonomy" id="3137369"/>
    <lineage>
        <taxon>Bacteria</taxon>
        <taxon>Pseudomonadati</taxon>
        <taxon>Pseudomonadota</taxon>
        <taxon>Alphaproteobacteria</taxon>
        <taxon>Rhodobacterales</taxon>
        <taxon>Paracoccaceae</taxon>
        <taxon>Yoonia</taxon>
    </lineage>
</organism>
<sequence>MPNRYADLRLAAPNQIGMLPAPVDHNLHIFCTGALYKHRYFAL</sequence>
<name>A0ABZ2V0R9_9RHOB</name>